<protein>
    <recommendedName>
        <fullName evidence="4">DUF1700 domain-containing protein</fullName>
    </recommendedName>
</protein>
<keyword evidence="3" id="KW-1185">Reference proteome</keyword>
<gene>
    <name evidence="2" type="ORF">JCM16418_3811</name>
</gene>
<reference evidence="2 3" key="1">
    <citation type="journal article" date="2014" name="Genome Announc.">
        <title>Draft Genome Sequence of Paenibacillus pini JCM 16418T, Isolated from the Rhizosphere of Pine Tree.</title>
        <authorList>
            <person name="Yuki M."/>
            <person name="Oshima K."/>
            <person name="Suda W."/>
            <person name="Oshida Y."/>
            <person name="Kitamura K."/>
            <person name="Iida Y."/>
            <person name="Hattori M."/>
            <person name="Ohkuma M."/>
        </authorList>
    </citation>
    <scope>NUCLEOTIDE SEQUENCE [LARGE SCALE GENOMIC DNA]</scope>
    <source>
        <strain evidence="2 3">JCM 16418</strain>
    </source>
</reference>
<feature type="transmembrane region" description="Helical" evidence="1">
    <location>
        <begin position="84"/>
        <end position="105"/>
    </location>
</feature>
<dbReference type="AlphaFoldDB" id="W7YQ86"/>
<accession>W7YQ86</accession>
<evidence type="ECO:0000313" key="2">
    <source>
        <dbReference type="EMBL" id="GAF09658.1"/>
    </source>
</evidence>
<dbReference type="STRING" id="1236976.JCM16418_3811"/>
<dbReference type="EMBL" id="BAVZ01000013">
    <property type="protein sequence ID" value="GAF09658.1"/>
    <property type="molecule type" value="Genomic_DNA"/>
</dbReference>
<dbReference type="Proteomes" id="UP000019364">
    <property type="component" value="Unassembled WGS sequence"/>
</dbReference>
<sequence>MNKLTFLSELATKLNTLPQNEITKSLDFYSEIIDDRMDEGMNEEDAVMGLGRIDDIASEIILDSTPLIKLIVPVSGNQLSKSNIALICLASPLLITLFAVIFVFYACVWLIVLTLFLIELSFMVAGIAGVVASVIHFSEDIPLSLLMFFGGLISVSVGIVTFRPIKLISKKLMGLAIWFTRKVKLKFKKEVDFI</sequence>
<comment type="caution">
    <text evidence="2">The sequence shown here is derived from an EMBL/GenBank/DDBJ whole genome shotgun (WGS) entry which is preliminary data.</text>
</comment>
<dbReference type="RefSeq" id="WP_036651362.1">
    <property type="nucleotide sequence ID" value="NZ_BAVZ01000013.1"/>
</dbReference>
<name>W7YQ86_9BACL</name>
<feature type="transmembrane region" description="Helical" evidence="1">
    <location>
        <begin position="141"/>
        <end position="162"/>
    </location>
</feature>
<evidence type="ECO:0008006" key="4">
    <source>
        <dbReference type="Google" id="ProtNLM"/>
    </source>
</evidence>
<proteinExistence type="predicted"/>
<feature type="transmembrane region" description="Helical" evidence="1">
    <location>
        <begin position="112"/>
        <end position="135"/>
    </location>
</feature>
<keyword evidence="1" id="KW-0812">Transmembrane</keyword>
<dbReference type="eggNOG" id="COG4709">
    <property type="taxonomic scope" value="Bacteria"/>
</dbReference>
<dbReference type="Pfam" id="PF22564">
    <property type="entry name" value="HAAS"/>
    <property type="match status" value="1"/>
</dbReference>
<keyword evidence="1" id="KW-0472">Membrane</keyword>
<keyword evidence="1" id="KW-1133">Transmembrane helix</keyword>
<evidence type="ECO:0000256" key="1">
    <source>
        <dbReference type="SAM" id="Phobius"/>
    </source>
</evidence>
<organism evidence="2 3">
    <name type="scientific">Paenibacillus pini JCM 16418</name>
    <dbReference type="NCBI Taxonomy" id="1236976"/>
    <lineage>
        <taxon>Bacteria</taxon>
        <taxon>Bacillati</taxon>
        <taxon>Bacillota</taxon>
        <taxon>Bacilli</taxon>
        <taxon>Bacillales</taxon>
        <taxon>Paenibacillaceae</taxon>
        <taxon>Paenibacillus</taxon>
    </lineage>
</organism>
<evidence type="ECO:0000313" key="3">
    <source>
        <dbReference type="Proteomes" id="UP000019364"/>
    </source>
</evidence>